<gene>
    <name evidence="1" type="ORF">CEXT_762891</name>
</gene>
<evidence type="ECO:0000313" key="1">
    <source>
        <dbReference type="EMBL" id="GIY90984.1"/>
    </source>
</evidence>
<keyword evidence="2" id="KW-1185">Reference proteome</keyword>
<comment type="caution">
    <text evidence="1">The sequence shown here is derived from an EMBL/GenBank/DDBJ whole genome shotgun (WGS) entry which is preliminary data.</text>
</comment>
<evidence type="ECO:0000313" key="2">
    <source>
        <dbReference type="Proteomes" id="UP001054945"/>
    </source>
</evidence>
<dbReference type="AlphaFoldDB" id="A0AAV4X8R7"/>
<reference evidence="1 2" key="1">
    <citation type="submission" date="2021-06" db="EMBL/GenBank/DDBJ databases">
        <title>Caerostris extrusa draft genome.</title>
        <authorList>
            <person name="Kono N."/>
            <person name="Arakawa K."/>
        </authorList>
    </citation>
    <scope>NUCLEOTIDE SEQUENCE [LARGE SCALE GENOMIC DNA]</scope>
</reference>
<sequence>MPFRTDRAMEGESISNSTRKYGTISIKLKTNKKKSSSEKKSRLLSKIDLPISVPIIAGRIRHRDMLLMNGDIVSLANAQRQVHHTEIQCLLQDQHHLNSALIAWFPTEKKNLLLICYLYY</sequence>
<proteinExistence type="predicted"/>
<organism evidence="1 2">
    <name type="scientific">Caerostris extrusa</name>
    <name type="common">Bark spider</name>
    <name type="synonym">Caerostris bankana</name>
    <dbReference type="NCBI Taxonomy" id="172846"/>
    <lineage>
        <taxon>Eukaryota</taxon>
        <taxon>Metazoa</taxon>
        <taxon>Ecdysozoa</taxon>
        <taxon>Arthropoda</taxon>
        <taxon>Chelicerata</taxon>
        <taxon>Arachnida</taxon>
        <taxon>Araneae</taxon>
        <taxon>Araneomorphae</taxon>
        <taxon>Entelegynae</taxon>
        <taxon>Araneoidea</taxon>
        <taxon>Araneidae</taxon>
        <taxon>Caerostris</taxon>
    </lineage>
</organism>
<dbReference type="EMBL" id="BPLR01017368">
    <property type="protein sequence ID" value="GIY90984.1"/>
    <property type="molecule type" value="Genomic_DNA"/>
</dbReference>
<accession>A0AAV4X8R7</accession>
<name>A0AAV4X8R7_CAEEX</name>
<protein>
    <submittedName>
        <fullName evidence="1">Uncharacterized protein</fullName>
    </submittedName>
</protein>
<dbReference type="Proteomes" id="UP001054945">
    <property type="component" value="Unassembled WGS sequence"/>
</dbReference>